<reference evidence="3" key="1">
    <citation type="journal article" date="2019" name="Int. J. Syst. Evol. Microbiol.">
        <title>The Global Catalogue of Microorganisms (GCM) 10K type strain sequencing project: providing services to taxonomists for standard genome sequencing and annotation.</title>
        <authorList>
            <consortium name="The Broad Institute Genomics Platform"/>
            <consortium name="The Broad Institute Genome Sequencing Center for Infectious Disease"/>
            <person name="Wu L."/>
            <person name="Ma J."/>
        </authorList>
    </citation>
    <scope>NUCLEOTIDE SEQUENCE [LARGE SCALE GENOMIC DNA]</scope>
    <source>
        <strain evidence="3">CCUG 62945</strain>
    </source>
</reference>
<keyword evidence="1" id="KW-1133">Transmembrane helix</keyword>
<sequence length="139" mass="15634">MIPAPLVLAPSLWERRWLYLSHACAAFACLFSPWLWAITLVVAFSLYRSLYLKPSASSCVMALADGSIRLTYADGKEVDAVLLPSSRVMGGLIVLHLIGDARPIDLVIWPDSAPAESLRQWRVWLLWQWPALQSRQTQD</sequence>
<dbReference type="Pfam" id="PF07254">
    <property type="entry name" value="Cpta_toxin"/>
    <property type="match status" value="1"/>
</dbReference>
<protein>
    <submittedName>
        <fullName evidence="2">Protein YgfX</fullName>
    </submittedName>
</protein>
<evidence type="ECO:0000256" key="1">
    <source>
        <dbReference type="SAM" id="Phobius"/>
    </source>
</evidence>
<keyword evidence="1" id="KW-0812">Transmembrane</keyword>
<evidence type="ECO:0000313" key="2">
    <source>
        <dbReference type="EMBL" id="MFC7421464.1"/>
    </source>
</evidence>
<keyword evidence="3" id="KW-1185">Reference proteome</keyword>
<feature type="transmembrane region" description="Helical" evidence="1">
    <location>
        <begin position="20"/>
        <end position="47"/>
    </location>
</feature>
<dbReference type="Proteomes" id="UP001596473">
    <property type="component" value="Unassembled WGS sequence"/>
</dbReference>
<keyword evidence="1" id="KW-0472">Membrane</keyword>
<proteinExistence type="predicted"/>
<dbReference type="EMBL" id="JBHTBQ010000035">
    <property type="protein sequence ID" value="MFC7421464.1"/>
    <property type="molecule type" value="Genomic_DNA"/>
</dbReference>
<gene>
    <name evidence="2" type="ORF">ACFQNF_16485</name>
</gene>
<dbReference type="RefSeq" id="WP_380189021.1">
    <property type="nucleotide sequence ID" value="NZ_JBHTBQ010000035.1"/>
</dbReference>
<evidence type="ECO:0000313" key="3">
    <source>
        <dbReference type="Proteomes" id="UP001596473"/>
    </source>
</evidence>
<name>A0ABW2R257_9NEIS</name>
<dbReference type="InterPro" id="IPR009883">
    <property type="entry name" value="YgfX"/>
</dbReference>
<comment type="caution">
    <text evidence="2">The sequence shown here is derived from an EMBL/GenBank/DDBJ whole genome shotgun (WGS) entry which is preliminary data.</text>
</comment>
<organism evidence="2 3">
    <name type="scientific">Iodobacter arcticus</name>
    <dbReference type="NCBI Taxonomy" id="590593"/>
    <lineage>
        <taxon>Bacteria</taxon>
        <taxon>Pseudomonadati</taxon>
        <taxon>Pseudomonadota</taxon>
        <taxon>Betaproteobacteria</taxon>
        <taxon>Neisseriales</taxon>
        <taxon>Chitinibacteraceae</taxon>
        <taxon>Iodobacter</taxon>
    </lineage>
</organism>
<accession>A0ABW2R257</accession>